<evidence type="ECO:0000256" key="6">
    <source>
        <dbReference type="ARBA" id="ARBA00022729"/>
    </source>
</evidence>
<dbReference type="OrthoDB" id="8173437at2759"/>
<dbReference type="CDD" id="cd18987">
    <property type="entry name" value="LGIC_ECD_anion"/>
    <property type="match status" value="1"/>
</dbReference>
<comment type="subcellular location">
    <subcellularLocation>
        <location evidence="2">Cell membrane</location>
    </subcellularLocation>
    <subcellularLocation>
        <location evidence="1">Membrane</location>
        <topology evidence="1">Multi-pass membrane protein</topology>
    </subcellularLocation>
</comment>
<name>A0A6J2J9K9_BOMMA</name>
<evidence type="ECO:0000256" key="8">
    <source>
        <dbReference type="ARBA" id="ARBA00023065"/>
    </source>
</evidence>
<dbReference type="InterPro" id="IPR036719">
    <property type="entry name" value="Neuro-gated_channel_TM_sf"/>
</dbReference>
<evidence type="ECO:0000256" key="3">
    <source>
        <dbReference type="ARBA" id="ARBA00022448"/>
    </source>
</evidence>
<proteinExistence type="predicted"/>
<feature type="transmembrane region" description="Helical" evidence="11">
    <location>
        <begin position="307"/>
        <end position="329"/>
    </location>
</feature>
<dbReference type="AlphaFoldDB" id="A0A6J2J9K9"/>
<dbReference type="GO" id="GO:0099095">
    <property type="term" value="F:ligand-gated monoatomic anion channel activity"/>
    <property type="evidence" value="ECO:0007669"/>
    <property type="project" value="UniProtKB-ARBA"/>
</dbReference>
<dbReference type="CTD" id="39730"/>
<dbReference type="GO" id="GO:0004888">
    <property type="term" value="F:transmembrane signaling receptor activity"/>
    <property type="evidence" value="ECO:0007669"/>
    <property type="project" value="InterPro"/>
</dbReference>
<evidence type="ECO:0000256" key="9">
    <source>
        <dbReference type="ARBA" id="ARBA00023136"/>
    </source>
</evidence>
<evidence type="ECO:0000259" key="14">
    <source>
        <dbReference type="Pfam" id="PF02932"/>
    </source>
</evidence>
<dbReference type="InterPro" id="IPR006202">
    <property type="entry name" value="Neur_chan_lig-bd"/>
</dbReference>
<dbReference type="GO" id="GO:0005254">
    <property type="term" value="F:chloride channel activity"/>
    <property type="evidence" value="ECO:0007669"/>
    <property type="project" value="UniProtKB-ARBA"/>
</dbReference>
<keyword evidence="8" id="KW-0406">Ion transport</keyword>
<keyword evidence="6 12" id="KW-0732">Signal</keyword>
<dbReference type="CDD" id="cd19049">
    <property type="entry name" value="LGIC_TM_anion"/>
    <property type="match status" value="1"/>
</dbReference>
<dbReference type="GO" id="GO:0005886">
    <property type="term" value="C:plasma membrane"/>
    <property type="evidence" value="ECO:0007669"/>
    <property type="project" value="UniProtKB-SubCell"/>
</dbReference>
<keyword evidence="7 11" id="KW-1133">Transmembrane helix</keyword>
<dbReference type="SUPFAM" id="SSF90112">
    <property type="entry name" value="Neurotransmitter-gated ion-channel transmembrane pore"/>
    <property type="match status" value="1"/>
</dbReference>
<dbReference type="InterPro" id="IPR038050">
    <property type="entry name" value="Neuro_actylchol_rec"/>
</dbReference>
<feature type="transmembrane region" description="Helical" evidence="11">
    <location>
        <begin position="243"/>
        <end position="266"/>
    </location>
</feature>
<feature type="domain" description="Neurotransmitter-gated ion-channel transmembrane" evidence="14">
    <location>
        <begin position="250"/>
        <end position="337"/>
    </location>
</feature>
<keyword evidence="5 11" id="KW-0812">Transmembrane</keyword>
<dbReference type="Gene3D" id="2.70.170.10">
    <property type="entry name" value="Neurotransmitter-gated ion-channel ligand-binding domain"/>
    <property type="match status" value="1"/>
</dbReference>
<dbReference type="GO" id="GO:0005230">
    <property type="term" value="F:extracellular ligand-gated monoatomic ion channel activity"/>
    <property type="evidence" value="ECO:0007669"/>
    <property type="project" value="InterPro"/>
</dbReference>
<gene>
    <name evidence="16" type="primary">LOC114239691</name>
</gene>
<evidence type="ECO:0000259" key="13">
    <source>
        <dbReference type="Pfam" id="PF02931"/>
    </source>
</evidence>
<dbReference type="Pfam" id="PF02932">
    <property type="entry name" value="Neur_chan_memb"/>
    <property type="match status" value="1"/>
</dbReference>
<feature type="signal peptide" evidence="12">
    <location>
        <begin position="1"/>
        <end position="22"/>
    </location>
</feature>
<dbReference type="InterPro" id="IPR006029">
    <property type="entry name" value="Neurotrans-gated_channel_TM"/>
</dbReference>
<feature type="transmembrane region" description="Helical" evidence="11">
    <location>
        <begin position="404"/>
        <end position="425"/>
    </location>
</feature>
<keyword evidence="9 11" id="KW-0472">Membrane</keyword>
<dbReference type="PRINTS" id="PR00253">
    <property type="entry name" value="GABAARECEPTR"/>
</dbReference>
<keyword evidence="4" id="KW-1003">Cell membrane</keyword>
<evidence type="ECO:0000256" key="2">
    <source>
        <dbReference type="ARBA" id="ARBA00004236"/>
    </source>
</evidence>
<evidence type="ECO:0000313" key="16">
    <source>
        <dbReference type="RefSeq" id="XP_028025832.1"/>
    </source>
</evidence>
<dbReference type="SUPFAM" id="SSF63712">
    <property type="entry name" value="Nicotinic receptor ligand binding domain-like"/>
    <property type="match status" value="1"/>
</dbReference>
<evidence type="ECO:0000256" key="10">
    <source>
        <dbReference type="ARBA" id="ARBA00023303"/>
    </source>
</evidence>
<evidence type="ECO:0000256" key="5">
    <source>
        <dbReference type="ARBA" id="ARBA00022692"/>
    </source>
</evidence>
<evidence type="ECO:0000256" key="1">
    <source>
        <dbReference type="ARBA" id="ARBA00004141"/>
    </source>
</evidence>
<evidence type="ECO:0000256" key="11">
    <source>
        <dbReference type="SAM" id="Phobius"/>
    </source>
</evidence>
<sequence>MGWSCVVARAVAFILMLGKISAFTSDIFAAGKSDKEILDNLLKNTRYDKRLLPPVDGVLTVNVSVLLLSLASPDESSLKYEVEFLLQQQWYDPRLRYSNQSHYDYLNAIHHHEDIWLPDTYFIMHGDFKDPIIPMHFALRIYRNGTINYLMRRHLILSCQGRLNIFPFDDPLCSFALESISYEQSAITYVWKNDEDTLRKSPSLTTLNAYLIQNQTIPCPIKASWRGNYSCLRVDLIFTRDRSFYFTTVFIPGIILVTSSFITFWLEWNAVPARVMIGVTTMLNFFTTSNGFRSTLPVVSNLTAMNVWDGVCMCFIYASLLEFVCVNYVGRKRPLHNVVYRPGENPVTQGDKKRESTGAADLVSCTACTGPPGSCTHTANNGGVSEVRKKEPPHPIRVAKTIDVIARITFPTAYAVFLIFFFIHYKAFS</sequence>
<dbReference type="Pfam" id="PF02931">
    <property type="entry name" value="Neur_chan_LBD"/>
    <property type="match status" value="1"/>
</dbReference>
<keyword evidence="10" id="KW-0407">Ion channel</keyword>
<feature type="domain" description="Neurotransmitter-gated ion-channel ligand-binding" evidence="13">
    <location>
        <begin position="35"/>
        <end position="215"/>
    </location>
</feature>
<evidence type="ECO:0000256" key="4">
    <source>
        <dbReference type="ARBA" id="ARBA00022475"/>
    </source>
</evidence>
<dbReference type="Proteomes" id="UP000504629">
    <property type="component" value="Unplaced"/>
</dbReference>
<dbReference type="RefSeq" id="XP_028025832.1">
    <property type="nucleotide sequence ID" value="XM_028170031.1"/>
</dbReference>
<protein>
    <submittedName>
        <fullName evidence="16">Glutamate-gated chloride channel isoform X47</fullName>
    </submittedName>
</protein>
<dbReference type="InterPro" id="IPR006028">
    <property type="entry name" value="GABAA/Glycine_rcpt"/>
</dbReference>
<organism evidence="15 16">
    <name type="scientific">Bombyx mandarina</name>
    <name type="common">Wild silk moth</name>
    <name type="synonym">Wild silkworm</name>
    <dbReference type="NCBI Taxonomy" id="7092"/>
    <lineage>
        <taxon>Eukaryota</taxon>
        <taxon>Metazoa</taxon>
        <taxon>Ecdysozoa</taxon>
        <taxon>Arthropoda</taxon>
        <taxon>Hexapoda</taxon>
        <taxon>Insecta</taxon>
        <taxon>Pterygota</taxon>
        <taxon>Neoptera</taxon>
        <taxon>Endopterygota</taxon>
        <taxon>Lepidoptera</taxon>
        <taxon>Glossata</taxon>
        <taxon>Ditrysia</taxon>
        <taxon>Bombycoidea</taxon>
        <taxon>Bombycidae</taxon>
        <taxon>Bombycinae</taxon>
        <taxon>Bombyx</taxon>
    </lineage>
</organism>
<keyword evidence="15" id="KW-1185">Reference proteome</keyword>
<keyword evidence="3" id="KW-0813">Transport</keyword>
<feature type="chain" id="PRO_5027033490" evidence="12">
    <location>
        <begin position="23"/>
        <end position="429"/>
    </location>
</feature>
<dbReference type="GeneID" id="114239691"/>
<evidence type="ECO:0000256" key="12">
    <source>
        <dbReference type="SAM" id="SignalP"/>
    </source>
</evidence>
<accession>A0A6J2J9K9</accession>
<dbReference type="FunFam" id="1.20.58.390:FF:000021">
    <property type="entry name" value="glutamate-gated chloride channel isoform X12"/>
    <property type="match status" value="1"/>
</dbReference>
<evidence type="ECO:0000313" key="15">
    <source>
        <dbReference type="Proteomes" id="UP000504629"/>
    </source>
</evidence>
<dbReference type="InterPro" id="IPR006201">
    <property type="entry name" value="Neur_channel"/>
</dbReference>
<evidence type="ECO:0000256" key="7">
    <source>
        <dbReference type="ARBA" id="ARBA00022989"/>
    </source>
</evidence>
<dbReference type="InterPro" id="IPR036734">
    <property type="entry name" value="Neur_chan_lig-bd_sf"/>
</dbReference>
<dbReference type="PANTHER" id="PTHR18945">
    <property type="entry name" value="NEUROTRANSMITTER GATED ION CHANNEL"/>
    <property type="match status" value="1"/>
</dbReference>
<reference evidence="16" key="1">
    <citation type="submission" date="2025-08" db="UniProtKB">
        <authorList>
            <consortium name="RefSeq"/>
        </authorList>
    </citation>
    <scope>IDENTIFICATION</scope>
    <source>
        <tissue evidence="16">Silk gland</tissue>
    </source>
</reference>
<dbReference type="Gene3D" id="1.20.58.390">
    <property type="entry name" value="Neurotransmitter-gated ion-channel transmembrane domain"/>
    <property type="match status" value="1"/>
</dbReference>